<name>A0A813HB09_POLGL</name>
<gene>
    <name evidence="1" type="ORF">PGLA1383_LOCUS50945</name>
</gene>
<sequence length="315" mass="33349">MANDRLVAISNGGRLEAVGAPVAAGQAGAHLLGEVGAEDAEHPASSQSHRPQLQQALSGLVDRDCSDKLTAQADAEGRLPDARRLRDLKDTTVSSEWLWAVDPRSPAALEPDAFVSAVRLRLGAGFALEPLLCRACRRVLDPGGSHALCCAPGESTRGHNDVRDAVFDLVHLADATAEKEVLGLLEAAPGLRPADILTSAASPGLTSALDVGIASPDAAHAGADCAEAMRVRKRAVYSRFLPALEAEGIEYRPLVWSCWGREHPDTTATLTQLARQAARRRSMPDHIRLLQRARAQIGAALARRAAAMLRACMPG</sequence>
<dbReference type="AlphaFoldDB" id="A0A813HB09"/>
<protein>
    <submittedName>
        <fullName evidence="1">Uncharacterized protein</fullName>
    </submittedName>
</protein>
<proteinExistence type="predicted"/>
<comment type="caution">
    <text evidence="1">The sequence shown here is derived from an EMBL/GenBank/DDBJ whole genome shotgun (WGS) entry which is preliminary data.</text>
</comment>
<accession>A0A813HB09</accession>
<evidence type="ECO:0000313" key="2">
    <source>
        <dbReference type="Proteomes" id="UP000654075"/>
    </source>
</evidence>
<dbReference type="Proteomes" id="UP000654075">
    <property type="component" value="Unassembled WGS sequence"/>
</dbReference>
<dbReference type="EMBL" id="CAJNNV010031273">
    <property type="protein sequence ID" value="CAE8635350.1"/>
    <property type="molecule type" value="Genomic_DNA"/>
</dbReference>
<keyword evidence="2" id="KW-1185">Reference proteome</keyword>
<evidence type="ECO:0000313" key="1">
    <source>
        <dbReference type="EMBL" id="CAE8635350.1"/>
    </source>
</evidence>
<reference evidence="1" key="1">
    <citation type="submission" date="2021-02" db="EMBL/GenBank/DDBJ databases">
        <authorList>
            <person name="Dougan E. K."/>
            <person name="Rhodes N."/>
            <person name="Thang M."/>
            <person name="Chan C."/>
        </authorList>
    </citation>
    <scope>NUCLEOTIDE SEQUENCE</scope>
</reference>
<organism evidence="1 2">
    <name type="scientific">Polarella glacialis</name>
    <name type="common">Dinoflagellate</name>
    <dbReference type="NCBI Taxonomy" id="89957"/>
    <lineage>
        <taxon>Eukaryota</taxon>
        <taxon>Sar</taxon>
        <taxon>Alveolata</taxon>
        <taxon>Dinophyceae</taxon>
        <taxon>Suessiales</taxon>
        <taxon>Suessiaceae</taxon>
        <taxon>Polarella</taxon>
    </lineage>
</organism>